<feature type="region of interest" description="Disordered" evidence="1">
    <location>
        <begin position="1"/>
        <end position="23"/>
    </location>
</feature>
<dbReference type="HOGENOM" id="CLU_1504078_0_0_1"/>
<evidence type="ECO:0000313" key="3">
    <source>
        <dbReference type="Proteomes" id="UP000019462"/>
    </source>
</evidence>
<dbReference type="EMBL" id="AWNI01000006">
    <property type="protein sequence ID" value="ETS64421.1"/>
    <property type="molecule type" value="Genomic_DNA"/>
</dbReference>
<dbReference type="Proteomes" id="UP000019462">
    <property type="component" value="Unassembled WGS sequence"/>
</dbReference>
<comment type="caution">
    <text evidence="2">The sequence shown here is derived from an EMBL/GenBank/DDBJ whole genome shotgun (WGS) entry which is preliminary data.</text>
</comment>
<keyword evidence="3" id="KW-1185">Reference proteome</keyword>
<feature type="compositionally biased region" description="Basic and acidic residues" evidence="1">
    <location>
        <begin position="13"/>
        <end position="22"/>
    </location>
</feature>
<protein>
    <submittedName>
        <fullName evidence="2">Uncharacterized protein</fullName>
    </submittedName>
</protein>
<reference evidence="2 3" key="1">
    <citation type="journal article" date="2014" name="Genome Announc.">
        <title>Genome sequence of the basidiomycetous fungus Pseudozyma aphidis DSM70725, an efficient producer of biosurfactant mannosylerythritol lipids.</title>
        <authorList>
            <person name="Lorenz S."/>
            <person name="Guenther M."/>
            <person name="Grumaz C."/>
            <person name="Rupp S."/>
            <person name="Zibek S."/>
            <person name="Sohn K."/>
        </authorList>
    </citation>
    <scope>NUCLEOTIDE SEQUENCE [LARGE SCALE GENOMIC DNA]</scope>
    <source>
        <strain evidence="3">ATCC 32657 / CBS 517.83 / DSM 70725 / JCM 10318 / NBRC 10182 / NRRL Y-7954 / St-0401</strain>
    </source>
</reference>
<evidence type="ECO:0000313" key="2">
    <source>
        <dbReference type="EMBL" id="ETS64421.1"/>
    </source>
</evidence>
<sequence length="179" mass="19162">MPTSDVLHTFQPGRRDASDQSEHVPAQFKLAISRAETIQQRAQKTAATKHAQRSTKAPILGDGILKLPTPVCSSDASAEAGSKASLGIEKSVGCLAALVEQADAVRTNDKVGWSLTVAKPDDRAHAHLTTATAEDVLLRVKHEDHLGSHGRPSSDDGNLYQNIVDSRSPLTMIRLISRA</sequence>
<dbReference type="AlphaFoldDB" id="W3VUF0"/>
<name>W3VUF0_MOEAP</name>
<dbReference type="OrthoDB" id="10618085at2759"/>
<evidence type="ECO:0000256" key="1">
    <source>
        <dbReference type="SAM" id="MobiDB-lite"/>
    </source>
</evidence>
<accession>W3VUF0</accession>
<organism evidence="2 3">
    <name type="scientific">Moesziomyces aphidis</name>
    <name type="common">Pseudozyma aphidis</name>
    <dbReference type="NCBI Taxonomy" id="84754"/>
    <lineage>
        <taxon>Eukaryota</taxon>
        <taxon>Fungi</taxon>
        <taxon>Dikarya</taxon>
        <taxon>Basidiomycota</taxon>
        <taxon>Ustilaginomycotina</taxon>
        <taxon>Ustilaginomycetes</taxon>
        <taxon>Ustilaginales</taxon>
        <taxon>Ustilaginaceae</taxon>
        <taxon>Moesziomyces</taxon>
    </lineage>
</organism>
<gene>
    <name evidence="2" type="ORF">PaG_01275</name>
</gene>
<proteinExistence type="predicted"/>